<evidence type="ECO:0000313" key="1">
    <source>
        <dbReference type="EMBL" id="ETV74065.1"/>
    </source>
</evidence>
<name>W4G319_APHAT</name>
<protein>
    <submittedName>
        <fullName evidence="1">Uncharacterized protein</fullName>
    </submittedName>
</protein>
<proteinExistence type="predicted"/>
<dbReference type="GeneID" id="20813372"/>
<accession>W4G319</accession>
<organism evidence="1">
    <name type="scientific">Aphanomyces astaci</name>
    <name type="common">Crayfish plague agent</name>
    <dbReference type="NCBI Taxonomy" id="112090"/>
    <lineage>
        <taxon>Eukaryota</taxon>
        <taxon>Sar</taxon>
        <taxon>Stramenopiles</taxon>
        <taxon>Oomycota</taxon>
        <taxon>Saprolegniomycetes</taxon>
        <taxon>Saprolegniales</taxon>
        <taxon>Verrucalvaceae</taxon>
        <taxon>Aphanomyces</taxon>
    </lineage>
</organism>
<reference evidence="1" key="1">
    <citation type="submission" date="2013-12" db="EMBL/GenBank/DDBJ databases">
        <title>The Genome Sequence of Aphanomyces astaci APO3.</title>
        <authorList>
            <consortium name="The Broad Institute Genomics Platform"/>
            <person name="Russ C."/>
            <person name="Tyler B."/>
            <person name="van West P."/>
            <person name="Dieguez-Uribeondo J."/>
            <person name="Young S.K."/>
            <person name="Zeng Q."/>
            <person name="Gargeya S."/>
            <person name="Fitzgerald M."/>
            <person name="Abouelleil A."/>
            <person name="Alvarado L."/>
            <person name="Chapman S.B."/>
            <person name="Gainer-Dewar J."/>
            <person name="Goldberg J."/>
            <person name="Griggs A."/>
            <person name="Gujja S."/>
            <person name="Hansen M."/>
            <person name="Howarth C."/>
            <person name="Imamovic A."/>
            <person name="Ireland A."/>
            <person name="Larimer J."/>
            <person name="McCowan C."/>
            <person name="Murphy C."/>
            <person name="Pearson M."/>
            <person name="Poon T.W."/>
            <person name="Priest M."/>
            <person name="Roberts A."/>
            <person name="Saif S."/>
            <person name="Shea T."/>
            <person name="Sykes S."/>
            <person name="Wortman J."/>
            <person name="Nusbaum C."/>
            <person name="Birren B."/>
        </authorList>
    </citation>
    <scope>NUCLEOTIDE SEQUENCE [LARGE SCALE GENOMIC DNA]</scope>
    <source>
        <strain evidence="1">APO3</strain>
    </source>
</reference>
<dbReference type="EMBL" id="KI913146">
    <property type="protein sequence ID" value="ETV74065.1"/>
    <property type="molecule type" value="Genomic_DNA"/>
</dbReference>
<sequence>MTKYLPISTVEDASFCKHIKLENTTTKTVRATMVDFGFADAGKIKSDVGSCSTARAQTGRRIVCLSRIA</sequence>
<dbReference type="AlphaFoldDB" id="W4G319"/>
<gene>
    <name evidence="1" type="ORF">H257_11376</name>
</gene>
<dbReference type="VEuPathDB" id="FungiDB:H257_11376"/>
<dbReference type="RefSeq" id="XP_009836578.1">
    <property type="nucleotide sequence ID" value="XM_009838276.1"/>
</dbReference>